<dbReference type="STRING" id="1333998.M2A_0133"/>
<dbReference type="AlphaFoldDB" id="A0A081B6G6"/>
<dbReference type="InterPro" id="IPR005545">
    <property type="entry name" value="YCII"/>
</dbReference>
<gene>
    <name evidence="3" type="ORF">M2A_0133</name>
</gene>
<feature type="domain" description="YCII-related" evidence="2">
    <location>
        <begin position="1"/>
        <end position="87"/>
    </location>
</feature>
<accession>A0A081B6G6</accession>
<dbReference type="Pfam" id="PF03795">
    <property type="entry name" value="YCII"/>
    <property type="match status" value="1"/>
</dbReference>
<dbReference type="InterPro" id="IPR051807">
    <property type="entry name" value="Sec-metab_biosynth-assoc"/>
</dbReference>
<comment type="caution">
    <text evidence="3">The sequence shown here is derived from an EMBL/GenBank/DDBJ whole genome shotgun (WGS) entry which is preliminary data.</text>
</comment>
<reference evidence="3 4" key="1">
    <citation type="submission" date="2014-07" db="EMBL/GenBank/DDBJ databases">
        <title>Tepidicaulis marinum gen. nov., sp. nov., a novel marine bacterium denitrifying nitrate to nitrous oxide strictly under microaerobic conditions.</title>
        <authorList>
            <person name="Takeuchi M."/>
            <person name="Yamagishi T."/>
            <person name="Kamagata Y."/>
            <person name="Oshima K."/>
            <person name="Hattori M."/>
            <person name="Katayama T."/>
            <person name="Hanada S."/>
            <person name="Tamaki H."/>
            <person name="Marumo K."/>
            <person name="Maeda H."/>
            <person name="Nedachi M."/>
            <person name="Iwasaki W."/>
            <person name="Suwa Y."/>
            <person name="Sakata S."/>
        </authorList>
    </citation>
    <scope>NUCLEOTIDE SEQUENCE [LARGE SCALE GENOMIC DNA]</scope>
    <source>
        <strain evidence="3 4">MA2</strain>
    </source>
</reference>
<evidence type="ECO:0000259" key="2">
    <source>
        <dbReference type="Pfam" id="PF03795"/>
    </source>
</evidence>
<evidence type="ECO:0000313" key="4">
    <source>
        <dbReference type="Proteomes" id="UP000028702"/>
    </source>
</evidence>
<sequence length="93" mass="10288">MLFCIIGTDKKDALDKRLANRDAHLKHWGESGAVKLGGPFTSDDGEIMNGSMLVIDVADRAAAQKLVDADPYKVNGVFESVEVRAWKWLLKDQ</sequence>
<dbReference type="RefSeq" id="WP_045441719.1">
    <property type="nucleotide sequence ID" value="NZ_BBIO01000001.1"/>
</dbReference>
<keyword evidence="4" id="KW-1185">Reference proteome</keyword>
<dbReference type="eggNOG" id="COG2350">
    <property type="taxonomic scope" value="Bacteria"/>
</dbReference>
<proteinExistence type="inferred from homology"/>
<dbReference type="PANTHER" id="PTHR33606">
    <property type="entry name" value="PROTEIN YCII"/>
    <property type="match status" value="1"/>
</dbReference>
<name>A0A081B6G6_9HYPH</name>
<organism evidence="3 4">
    <name type="scientific">Tepidicaulis marinus</name>
    <dbReference type="NCBI Taxonomy" id="1333998"/>
    <lineage>
        <taxon>Bacteria</taxon>
        <taxon>Pseudomonadati</taxon>
        <taxon>Pseudomonadota</taxon>
        <taxon>Alphaproteobacteria</taxon>
        <taxon>Hyphomicrobiales</taxon>
        <taxon>Parvibaculaceae</taxon>
        <taxon>Tepidicaulis</taxon>
    </lineage>
</organism>
<dbReference type="EMBL" id="BBIO01000001">
    <property type="protein sequence ID" value="GAK43634.1"/>
    <property type="molecule type" value="Genomic_DNA"/>
</dbReference>
<dbReference type="PANTHER" id="PTHR33606:SF3">
    <property type="entry name" value="PROTEIN YCII"/>
    <property type="match status" value="1"/>
</dbReference>
<comment type="similarity">
    <text evidence="1">Belongs to the YciI family.</text>
</comment>
<dbReference type="SUPFAM" id="SSF54909">
    <property type="entry name" value="Dimeric alpha+beta barrel"/>
    <property type="match status" value="1"/>
</dbReference>
<dbReference type="Gene3D" id="3.30.70.1060">
    <property type="entry name" value="Dimeric alpha+beta barrel"/>
    <property type="match status" value="1"/>
</dbReference>
<evidence type="ECO:0000313" key="3">
    <source>
        <dbReference type="EMBL" id="GAK43634.1"/>
    </source>
</evidence>
<dbReference type="Proteomes" id="UP000028702">
    <property type="component" value="Unassembled WGS sequence"/>
</dbReference>
<protein>
    <submittedName>
        <fullName evidence="3">YCII-like protein</fullName>
    </submittedName>
</protein>
<evidence type="ECO:0000256" key="1">
    <source>
        <dbReference type="ARBA" id="ARBA00007689"/>
    </source>
</evidence>
<dbReference type="InterPro" id="IPR011008">
    <property type="entry name" value="Dimeric_a/b-barrel"/>
</dbReference>